<keyword evidence="2" id="KW-1185">Reference proteome</keyword>
<evidence type="ECO:0000313" key="2">
    <source>
        <dbReference type="Proteomes" id="UP000717328"/>
    </source>
</evidence>
<dbReference type="AlphaFoldDB" id="A0A9P7FTV1"/>
<comment type="caution">
    <text evidence="1">The sequence shown here is derived from an EMBL/GenBank/DDBJ whole genome shotgun (WGS) entry which is preliminary data.</text>
</comment>
<dbReference type="OrthoDB" id="2393824at2759"/>
<sequence length="644" mass="73479">MEPNTLYHASLEHRLKTHEKDFLPVLPAPDSLGFQILLAKNREIANRRFTLVLLVHLLVFRQLLRAARENGGEISEDHKHRWLLAQWCYPILDPADTPRARFDQFGKLFHSIEFESAMYIEEIMSEAALEIYSLLPEVIKTDGLFFVIDEANVGTHKLPHAFHDETGLYSSLKEVIRIWRDRLVSLGVPVTFVVAGTEIPKSHFPQSSPEWSSWKWTSNTGSLRTREIQERYVIPYLPPCLVETPSGELLLKRIWNWCRSRHRFTSLVVSLLLQDGFSHPHGVVDRYVQKFTKYLPKDAAHFTEEEGPCNIRLYFNSIGELVRKNVLIQSTAHEVIFHYLVTGEHPPFFGFGRVDLVTSGIGQFVDAEMQSIAVDMPTVLVASAIELSKKFNEHIHTGVLSIHSYEAFKMYLRNRWENGDTYAPASYIALYLAHAFQKGAYLKDIFKLQKDSKWANKNRGQLEHIVIFHRDESGVLCEKELGPSSLLPESPLLGYRARTAADVDAWLNFKRPPAFCICPPECGVDLMFIIKRGKRYLRFLLRTAGLGTDDPSIDLQFEFDKLLSPDLWAKHDALIDALPTPLLSGGELPIIRVVASFLSSQPLPSHANDKSPIALLRTELFQQITEAFQVHGPLARELQLELEI</sequence>
<evidence type="ECO:0000313" key="1">
    <source>
        <dbReference type="EMBL" id="KAG5634737.1"/>
    </source>
</evidence>
<name>A0A9P7FTV1_9AGAR</name>
<protein>
    <submittedName>
        <fullName evidence="1">Uncharacterized protein</fullName>
    </submittedName>
</protein>
<reference evidence="1" key="2">
    <citation type="submission" date="2021-10" db="EMBL/GenBank/DDBJ databases">
        <title>Phylogenomics reveals ancestral predisposition of the termite-cultivated fungus Termitomyces towards a domesticated lifestyle.</title>
        <authorList>
            <person name="Auxier B."/>
            <person name="Grum-Grzhimaylo A."/>
            <person name="Cardenas M.E."/>
            <person name="Lodge J.D."/>
            <person name="Laessoe T."/>
            <person name="Pedersen O."/>
            <person name="Smith M.E."/>
            <person name="Kuyper T.W."/>
            <person name="Franco-Molano E.A."/>
            <person name="Baroni T.J."/>
            <person name="Aanen D.K."/>
        </authorList>
    </citation>
    <scope>NUCLEOTIDE SEQUENCE</scope>
    <source>
        <strain evidence="1">D49</strain>
    </source>
</reference>
<reference evidence="1" key="1">
    <citation type="submission" date="2021-02" db="EMBL/GenBank/DDBJ databases">
        <authorList>
            <person name="Nieuwenhuis M."/>
            <person name="Van De Peppel L.J.J."/>
        </authorList>
    </citation>
    <scope>NUCLEOTIDE SEQUENCE</scope>
    <source>
        <strain evidence="1">D49</strain>
    </source>
</reference>
<gene>
    <name evidence="1" type="ORF">H0H81_000951</name>
</gene>
<dbReference type="EMBL" id="JABCKI010006292">
    <property type="protein sequence ID" value="KAG5634737.1"/>
    <property type="molecule type" value="Genomic_DNA"/>
</dbReference>
<dbReference type="Proteomes" id="UP000717328">
    <property type="component" value="Unassembled WGS sequence"/>
</dbReference>
<proteinExistence type="predicted"/>
<accession>A0A9P7FTV1</accession>
<organism evidence="1 2">
    <name type="scientific">Sphagnurus paluster</name>
    <dbReference type="NCBI Taxonomy" id="117069"/>
    <lineage>
        <taxon>Eukaryota</taxon>
        <taxon>Fungi</taxon>
        <taxon>Dikarya</taxon>
        <taxon>Basidiomycota</taxon>
        <taxon>Agaricomycotina</taxon>
        <taxon>Agaricomycetes</taxon>
        <taxon>Agaricomycetidae</taxon>
        <taxon>Agaricales</taxon>
        <taxon>Tricholomatineae</taxon>
        <taxon>Lyophyllaceae</taxon>
        <taxon>Sphagnurus</taxon>
    </lineage>
</organism>